<dbReference type="GO" id="GO:0019878">
    <property type="term" value="P:lysine biosynthetic process via aminoadipic acid"/>
    <property type="evidence" value="ECO:0007669"/>
    <property type="project" value="TreeGrafter"/>
</dbReference>
<dbReference type="Gene3D" id="3.90.470.20">
    <property type="entry name" value="4'-phosphopantetheinyl transferase domain"/>
    <property type="match status" value="2"/>
</dbReference>
<proteinExistence type="inferred from homology"/>
<protein>
    <recommendedName>
        <fullName evidence="1">holo-[acyl-carrier-protein] synthase</fullName>
        <ecNumber evidence="1">2.7.8.7</ecNumber>
    </recommendedName>
</protein>
<comment type="caution">
    <text evidence="7">The sequence shown here is derived from an EMBL/GenBank/DDBJ whole genome shotgun (WGS) entry which is preliminary data.</text>
</comment>
<feature type="domain" description="4'-phosphopantetheinyl transferase N-terminal" evidence="6">
    <location>
        <begin position="34"/>
        <end position="126"/>
    </location>
</feature>
<evidence type="ECO:0000259" key="6">
    <source>
        <dbReference type="Pfam" id="PF22624"/>
    </source>
</evidence>
<dbReference type="SUPFAM" id="SSF56214">
    <property type="entry name" value="4'-phosphopantetheinyl transferase"/>
    <property type="match status" value="2"/>
</dbReference>
<dbReference type="InterPro" id="IPR037143">
    <property type="entry name" value="4-PPantetheinyl_Trfase_dom_sf"/>
</dbReference>
<evidence type="ECO:0000256" key="2">
    <source>
        <dbReference type="ARBA" id="ARBA00022679"/>
    </source>
</evidence>
<dbReference type="InterPro" id="IPR055066">
    <property type="entry name" value="AASDHPPT_N"/>
</dbReference>
<name>A0A232LSC5_9EURO</name>
<gene>
    <name evidence="7" type="ORF">Egran_05250</name>
</gene>
<evidence type="ECO:0000313" key="7">
    <source>
        <dbReference type="EMBL" id="OXV06984.1"/>
    </source>
</evidence>
<feature type="domain" description="4'-phosphopantetheinyl transferase" evidence="5">
    <location>
        <begin position="166"/>
        <end position="272"/>
    </location>
</feature>
<dbReference type="OrthoDB" id="26719at2759"/>
<dbReference type="PANTHER" id="PTHR12215">
    <property type="entry name" value="PHOSPHOPANTETHEINE TRANSFERASE"/>
    <property type="match status" value="1"/>
</dbReference>
<dbReference type="Pfam" id="PF01648">
    <property type="entry name" value="ACPS"/>
    <property type="match status" value="1"/>
</dbReference>
<keyword evidence="2" id="KW-0808">Transferase</keyword>
<dbReference type="AlphaFoldDB" id="A0A232LSC5"/>
<evidence type="ECO:0000256" key="4">
    <source>
        <dbReference type="ARBA" id="ARBA00061672"/>
    </source>
</evidence>
<dbReference type="InterPro" id="IPR050559">
    <property type="entry name" value="P-Pant_transferase_sf"/>
</dbReference>
<evidence type="ECO:0000256" key="3">
    <source>
        <dbReference type="ARBA" id="ARBA00050875"/>
    </source>
</evidence>
<dbReference type="GO" id="GO:0005829">
    <property type="term" value="C:cytosol"/>
    <property type="evidence" value="ECO:0007669"/>
    <property type="project" value="TreeGrafter"/>
</dbReference>
<dbReference type="EC" id="2.7.8.7" evidence="1"/>
<evidence type="ECO:0000313" key="8">
    <source>
        <dbReference type="Proteomes" id="UP000243515"/>
    </source>
</evidence>
<dbReference type="Pfam" id="PF22624">
    <property type="entry name" value="AASDHPPT_N"/>
    <property type="match status" value="1"/>
</dbReference>
<sequence length="384" mass="42277">MNGIMPQRSIEENCLTRWYIDTRQLTSTCSSLPLLETLQPSDQVTVKKFYHLADRHMSLASYLLKYYFIHSACRIPWNEITISRTPEPHRRPCFLPASQTRPDGTPIPNVEFNVSHQASLVTLAGCIIPSSCSGLGHADSRGKNTLITGYTSPQPSSSPDPLAAPQVGIDISCADEPSRRSRNPFPTTPQALASFVDVFSEVFSHRELNVMKTIPHWSPDSTTGPTSLEGAIKSQVRLFYAYWALKEAYIKMTGEALLAPWLRELEFTNVTTPEISLPGSNLPGLNGNNQSGQATSITTPSWSESYTGVQTWLYGKKMEDLRIEIVAFETDYFVATAARGAGLGAGSQVAGATDPWRELEKIDILKDIAPCAQGQCQCCLSQQI</sequence>
<dbReference type="PANTHER" id="PTHR12215:SF10">
    <property type="entry name" value="L-AMINOADIPATE-SEMIALDEHYDE DEHYDROGENASE-PHOSPHOPANTETHEINYL TRANSFERASE"/>
    <property type="match status" value="1"/>
</dbReference>
<dbReference type="Proteomes" id="UP000243515">
    <property type="component" value="Unassembled WGS sequence"/>
</dbReference>
<dbReference type="GO" id="GO:0000287">
    <property type="term" value="F:magnesium ion binding"/>
    <property type="evidence" value="ECO:0007669"/>
    <property type="project" value="InterPro"/>
</dbReference>
<evidence type="ECO:0000256" key="1">
    <source>
        <dbReference type="ARBA" id="ARBA00013172"/>
    </source>
</evidence>
<comment type="catalytic activity">
    <reaction evidence="3">
        <text>apo-[ACP] + CoA = holo-[ACP] + adenosine 3',5'-bisphosphate + H(+)</text>
        <dbReference type="Rhea" id="RHEA:12068"/>
        <dbReference type="Rhea" id="RHEA-COMP:9685"/>
        <dbReference type="Rhea" id="RHEA-COMP:9690"/>
        <dbReference type="ChEBI" id="CHEBI:15378"/>
        <dbReference type="ChEBI" id="CHEBI:29999"/>
        <dbReference type="ChEBI" id="CHEBI:57287"/>
        <dbReference type="ChEBI" id="CHEBI:58343"/>
        <dbReference type="ChEBI" id="CHEBI:64479"/>
        <dbReference type="EC" id="2.7.8.7"/>
    </reaction>
</comment>
<reference evidence="7 8" key="1">
    <citation type="journal article" date="2015" name="Environ. Microbiol.">
        <title>Metagenome sequence of Elaphomyces granulatus from sporocarp tissue reveals Ascomycota ectomycorrhizal fingerprints of genome expansion and a Proteobacteria-rich microbiome.</title>
        <authorList>
            <person name="Quandt C.A."/>
            <person name="Kohler A."/>
            <person name="Hesse C.N."/>
            <person name="Sharpton T.J."/>
            <person name="Martin F."/>
            <person name="Spatafora J.W."/>
        </authorList>
    </citation>
    <scope>NUCLEOTIDE SEQUENCE [LARGE SCALE GENOMIC DNA]</scope>
    <source>
        <strain evidence="7 8">OSC145934</strain>
    </source>
</reference>
<dbReference type="FunFam" id="3.90.470.20:FF:000023">
    <property type="entry name" value="L-aminoadipate-semialdehyde dehydrogenase-phosphopantetheinyl transferase"/>
    <property type="match status" value="1"/>
</dbReference>
<dbReference type="GO" id="GO:0008897">
    <property type="term" value="F:holo-[acyl-carrier-protein] synthase activity"/>
    <property type="evidence" value="ECO:0007669"/>
    <property type="project" value="UniProtKB-EC"/>
</dbReference>
<accession>A0A232LSC5</accession>
<comment type="similarity">
    <text evidence="4">Belongs to the P-Pant transferase superfamily.</text>
</comment>
<organism evidence="7 8">
    <name type="scientific">Elaphomyces granulatus</name>
    <dbReference type="NCBI Taxonomy" id="519963"/>
    <lineage>
        <taxon>Eukaryota</taxon>
        <taxon>Fungi</taxon>
        <taxon>Dikarya</taxon>
        <taxon>Ascomycota</taxon>
        <taxon>Pezizomycotina</taxon>
        <taxon>Eurotiomycetes</taxon>
        <taxon>Eurotiomycetidae</taxon>
        <taxon>Eurotiales</taxon>
        <taxon>Elaphomycetaceae</taxon>
        <taxon>Elaphomyces</taxon>
    </lineage>
</organism>
<keyword evidence="8" id="KW-1185">Reference proteome</keyword>
<evidence type="ECO:0000259" key="5">
    <source>
        <dbReference type="Pfam" id="PF01648"/>
    </source>
</evidence>
<dbReference type="EMBL" id="NPHW01005225">
    <property type="protein sequence ID" value="OXV06984.1"/>
    <property type="molecule type" value="Genomic_DNA"/>
</dbReference>
<dbReference type="InterPro" id="IPR008278">
    <property type="entry name" value="4-PPantetheinyl_Trfase_dom"/>
</dbReference>